<accession>A0A1M6I4X8</accession>
<evidence type="ECO:0000313" key="3">
    <source>
        <dbReference type="EMBL" id="SHJ29521.1"/>
    </source>
</evidence>
<evidence type="ECO:0000313" key="4">
    <source>
        <dbReference type="Proteomes" id="UP000184442"/>
    </source>
</evidence>
<dbReference type="EMBL" id="FQZS01000027">
    <property type="protein sequence ID" value="SHJ29521.1"/>
    <property type="molecule type" value="Genomic_DNA"/>
</dbReference>
<reference evidence="3 4" key="1">
    <citation type="submission" date="2016-11" db="EMBL/GenBank/DDBJ databases">
        <authorList>
            <person name="Jaros S."/>
            <person name="Januszkiewicz K."/>
            <person name="Wedrychowicz H."/>
        </authorList>
    </citation>
    <scope>NUCLEOTIDE SEQUENCE [LARGE SCALE GENOMIC DNA]</scope>
    <source>
        <strain evidence="3 4">DSM 19022</strain>
    </source>
</reference>
<dbReference type="InterPro" id="IPR015946">
    <property type="entry name" value="KH_dom-like_a/b"/>
</dbReference>
<gene>
    <name evidence="2" type="primary">rbfA</name>
    <name evidence="3" type="ORF">SAMN02745176_03087</name>
</gene>
<evidence type="ECO:0000256" key="2">
    <source>
        <dbReference type="HAMAP-Rule" id="MF_00003"/>
    </source>
</evidence>
<protein>
    <recommendedName>
        <fullName evidence="2">Ribosome-binding factor A</fullName>
    </recommendedName>
</protein>
<proteinExistence type="inferred from homology"/>
<dbReference type="InterPro" id="IPR023799">
    <property type="entry name" value="RbfA_dom_sf"/>
</dbReference>
<keyword evidence="4" id="KW-1185">Reference proteome</keyword>
<dbReference type="Proteomes" id="UP000184442">
    <property type="component" value="Unassembled WGS sequence"/>
</dbReference>
<evidence type="ECO:0000256" key="1">
    <source>
        <dbReference type="ARBA" id="ARBA00022517"/>
    </source>
</evidence>
<name>A0A1M6I4X8_9FIRM</name>
<keyword evidence="2" id="KW-0963">Cytoplasm</keyword>
<dbReference type="GO" id="GO:0005829">
    <property type="term" value="C:cytosol"/>
    <property type="evidence" value="ECO:0007669"/>
    <property type="project" value="TreeGrafter"/>
</dbReference>
<comment type="subcellular location">
    <subcellularLocation>
        <location evidence="2">Cytoplasm</location>
    </subcellularLocation>
</comment>
<dbReference type="PANTHER" id="PTHR33515:SF1">
    <property type="entry name" value="RIBOSOME-BINDING FACTOR A, CHLOROPLASTIC-RELATED"/>
    <property type="match status" value="1"/>
</dbReference>
<dbReference type="Pfam" id="PF02033">
    <property type="entry name" value="RBFA"/>
    <property type="match status" value="1"/>
</dbReference>
<keyword evidence="1 2" id="KW-0690">Ribosome biogenesis</keyword>
<sequence>MSMQRLNRISEELKKEISSIIMNELKDPRISAMCSIVSVETTPDLKYAKVYVSIYGSKEEKEITLKGLKNASGFIRKKLGDNMKIRYLPEIHFVLDESIEHGARIAEILNEIKNKEEGRQN</sequence>
<comment type="similarity">
    <text evidence="2">Belongs to the RbfA family.</text>
</comment>
<dbReference type="STRING" id="1122184.SAMN02745176_03087"/>
<dbReference type="Gene3D" id="3.30.300.20">
    <property type="match status" value="1"/>
</dbReference>
<dbReference type="GO" id="GO:0030490">
    <property type="term" value="P:maturation of SSU-rRNA"/>
    <property type="evidence" value="ECO:0007669"/>
    <property type="project" value="UniProtKB-UniRule"/>
</dbReference>
<comment type="function">
    <text evidence="2">One of several proteins that assist in the late maturation steps of the functional core of the 30S ribosomal subunit. Associates with free 30S ribosomal subunits (but not with 30S subunits that are part of 70S ribosomes or polysomes). Required for efficient processing of 16S rRNA. May interact with the 5'-terminal helix region of 16S rRNA.</text>
</comment>
<dbReference type="PANTHER" id="PTHR33515">
    <property type="entry name" value="RIBOSOME-BINDING FACTOR A, CHLOROPLASTIC-RELATED"/>
    <property type="match status" value="1"/>
</dbReference>
<dbReference type="HAMAP" id="MF_00003">
    <property type="entry name" value="RbfA"/>
    <property type="match status" value="1"/>
</dbReference>
<dbReference type="InterPro" id="IPR000238">
    <property type="entry name" value="RbfA"/>
</dbReference>
<comment type="subunit">
    <text evidence="2">Monomer. Binds 30S ribosomal subunits, but not 50S ribosomal subunits or 70S ribosomes.</text>
</comment>
<dbReference type="SUPFAM" id="SSF89919">
    <property type="entry name" value="Ribosome-binding factor A, RbfA"/>
    <property type="match status" value="1"/>
</dbReference>
<organism evidence="3 4">
    <name type="scientific">Lutispora thermophila DSM 19022</name>
    <dbReference type="NCBI Taxonomy" id="1122184"/>
    <lineage>
        <taxon>Bacteria</taxon>
        <taxon>Bacillati</taxon>
        <taxon>Bacillota</taxon>
        <taxon>Clostridia</taxon>
        <taxon>Lutisporales</taxon>
        <taxon>Lutisporaceae</taxon>
        <taxon>Lutispora</taxon>
    </lineage>
</organism>
<dbReference type="NCBIfam" id="TIGR00082">
    <property type="entry name" value="rbfA"/>
    <property type="match status" value="1"/>
</dbReference>
<dbReference type="AlphaFoldDB" id="A0A1M6I4X8"/>
<dbReference type="GO" id="GO:0043024">
    <property type="term" value="F:ribosomal small subunit binding"/>
    <property type="evidence" value="ECO:0007669"/>
    <property type="project" value="TreeGrafter"/>
</dbReference>